<organism evidence="2 3">
    <name type="scientific">Gracilibacillus salitolerans</name>
    <dbReference type="NCBI Taxonomy" id="2663022"/>
    <lineage>
        <taxon>Bacteria</taxon>
        <taxon>Bacillati</taxon>
        <taxon>Bacillota</taxon>
        <taxon>Bacilli</taxon>
        <taxon>Bacillales</taxon>
        <taxon>Bacillaceae</taxon>
        <taxon>Gracilibacillus</taxon>
    </lineage>
</organism>
<dbReference type="NCBIfam" id="NF041644">
    <property type="entry name" value="CBO0543_fam"/>
    <property type="match status" value="1"/>
</dbReference>
<evidence type="ECO:0000256" key="1">
    <source>
        <dbReference type="SAM" id="Phobius"/>
    </source>
</evidence>
<keyword evidence="1" id="KW-0812">Transmembrane</keyword>
<reference evidence="2 3" key="1">
    <citation type="submission" date="2019-11" db="EMBL/GenBank/DDBJ databases">
        <title>Gracilibacillus salitolerans sp. nov., a moderate halophile isolated from a saline soil in northwest China.</title>
        <authorList>
            <person name="Gan L."/>
        </authorList>
    </citation>
    <scope>NUCLEOTIDE SEQUENCE [LARGE SCALE GENOMIC DNA]</scope>
    <source>
        <strain evidence="2 3">SCU50</strain>
    </source>
</reference>
<dbReference type="KEGG" id="grc:GI584_11590"/>
<proteinExistence type="predicted"/>
<keyword evidence="1" id="KW-0472">Membrane</keyword>
<dbReference type="InterPro" id="IPR048147">
    <property type="entry name" value="CBO0543-like"/>
</dbReference>
<dbReference type="Proteomes" id="UP000339690">
    <property type="component" value="Chromosome"/>
</dbReference>
<evidence type="ECO:0000313" key="2">
    <source>
        <dbReference type="EMBL" id="QGH34634.1"/>
    </source>
</evidence>
<name>A0A5Q2TIB5_9BACI</name>
<dbReference type="EMBL" id="CP045915">
    <property type="protein sequence ID" value="QGH34634.1"/>
    <property type="molecule type" value="Genomic_DNA"/>
</dbReference>
<gene>
    <name evidence="2" type="ORF">GI584_11590</name>
</gene>
<keyword evidence="1" id="KW-1133">Transmembrane helix</keyword>
<feature type="transmembrane region" description="Helical" evidence="1">
    <location>
        <begin position="93"/>
        <end position="113"/>
    </location>
</feature>
<dbReference type="RefSeq" id="WP_153791325.1">
    <property type="nucleotide sequence ID" value="NZ_CP045915.1"/>
</dbReference>
<evidence type="ECO:0000313" key="3">
    <source>
        <dbReference type="Proteomes" id="UP000339690"/>
    </source>
</evidence>
<feature type="transmembrane region" description="Helical" evidence="1">
    <location>
        <begin position="59"/>
        <end position="81"/>
    </location>
</feature>
<feature type="transmembrane region" description="Helical" evidence="1">
    <location>
        <begin position="142"/>
        <end position="162"/>
    </location>
</feature>
<protein>
    <submittedName>
        <fullName evidence="2">Uncharacterized protein</fullName>
    </submittedName>
</protein>
<dbReference type="AlphaFoldDB" id="A0A5Q2TIB5"/>
<accession>A0A5Q2TIB5</accession>
<sequence length="163" mass="19657">MHLAIALWVLVASIIRGDWENINKYYPTMLYITSCNFLYEVIAHEKFYLWKLEPGGLNYLNTVLLHGGFIYPLSVLLFLSNYPTSRVRTVMHISKWVLIYIIVEYIGLKYEIITYHNGWNFWWSFFFVIHMLLMLRIHYINIIWGITLTIPSVLFYMFTFNYF</sequence>
<keyword evidence="3" id="KW-1185">Reference proteome</keyword>